<sequence>MTTSDIAGSGEEQGNAMTTFPSILGVHHGDSLSDKLMCGADDRPGRERNRADARLFLVTPTQGERAAKLRTSGVNELYVSS</sequence>
<evidence type="ECO:0000313" key="2">
    <source>
        <dbReference type="Proteomes" id="UP000030686"/>
    </source>
</evidence>
<organism evidence="1 2">
    <name type="scientific">Penicillium roqueforti (strain FM164)</name>
    <dbReference type="NCBI Taxonomy" id="1365484"/>
    <lineage>
        <taxon>Eukaryota</taxon>
        <taxon>Fungi</taxon>
        <taxon>Dikarya</taxon>
        <taxon>Ascomycota</taxon>
        <taxon>Pezizomycotina</taxon>
        <taxon>Eurotiomycetes</taxon>
        <taxon>Eurotiomycetidae</taxon>
        <taxon>Eurotiales</taxon>
        <taxon>Aspergillaceae</taxon>
        <taxon>Penicillium</taxon>
    </lineage>
</organism>
<proteinExistence type="predicted"/>
<keyword evidence="2" id="KW-1185">Reference proteome</keyword>
<name>W6QE21_PENRF</name>
<reference evidence="1" key="1">
    <citation type="journal article" date="2014" name="Nat. Commun.">
        <title>Multiple recent horizontal transfers of a large genomic region in cheese making fungi.</title>
        <authorList>
            <person name="Cheeseman K."/>
            <person name="Ropars J."/>
            <person name="Renault P."/>
            <person name="Dupont J."/>
            <person name="Gouzy J."/>
            <person name="Branca A."/>
            <person name="Abraham A.L."/>
            <person name="Ceppi M."/>
            <person name="Conseiller E."/>
            <person name="Debuchy R."/>
            <person name="Malagnac F."/>
            <person name="Goarin A."/>
            <person name="Silar P."/>
            <person name="Lacoste S."/>
            <person name="Sallet E."/>
            <person name="Bensimon A."/>
            <person name="Giraud T."/>
            <person name="Brygoo Y."/>
        </authorList>
    </citation>
    <scope>NUCLEOTIDE SEQUENCE [LARGE SCALE GENOMIC DNA]</scope>
    <source>
        <strain evidence="1">FM164</strain>
    </source>
</reference>
<gene>
    <name evidence="1" type="ORF">PROQFM164_S02g002595</name>
</gene>
<protein>
    <submittedName>
        <fullName evidence="1">Genomic scaffold, ProqFM164S02</fullName>
    </submittedName>
</protein>
<dbReference type="Proteomes" id="UP000030686">
    <property type="component" value="Unassembled WGS sequence"/>
</dbReference>
<dbReference type="EMBL" id="HG792016">
    <property type="protein sequence ID" value="CDM32444.1"/>
    <property type="molecule type" value="Genomic_DNA"/>
</dbReference>
<evidence type="ECO:0000313" key="1">
    <source>
        <dbReference type="EMBL" id="CDM32444.1"/>
    </source>
</evidence>
<accession>W6QE21</accession>
<dbReference type="AlphaFoldDB" id="W6QE21"/>